<evidence type="ECO:0000313" key="2">
    <source>
        <dbReference type="EMBL" id="GGH92076.1"/>
    </source>
</evidence>
<dbReference type="AlphaFoldDB" id="A0A8J3A118"/>
<evidence type="ECO:0000256" key="1">
    <source>
        <dbReference type="SAM" id="MobiDB-lite"/>
    </source>
</evidence>
<evidence type="ECO:0000313" key="5">
    <source>
        <dbReference type="Proteomes" id="UP000818603"/>
    </source>
</evidence>
<dbReference type="EMBL" id="VCJR02000001">
    <property type="protein sequence ID" value="NHK26353.1"/>
    <property type="molecule type" value="Genomic_DNA"/>
</dbReference>
<organism evidence="2 4">
    <name type="scientific">Aquisalinus luteolus</name>
    <dbReference type="NCBI Taxonomy" id="1566827"/>
    <lineage>
        <taxon>Bacteria</taxon>
        <taxon>Pseudomonadati</taxon>
        <taxon>Pseudomonadota</taxon>
        <taxon>Alphaproteobacteria</taxon>
        <taxon>Parvularculales</taxon>
        <taxon>Parvularculaceae</taxon>
        <taxon>Aquisalinus</taxon>
    </lineage>
</organism>
<feature type="compositionally biased region" description="Basic and acidic residues" evidence="1">
    <location>
        <begin position="16"/>
        <end position="68"/>
    </location>
</feature>
<protein>
    <submittedName>
        <fullName evidence="3">DUF4169 family protein</fullName>
    </submittedName>
</protein>
<dbReference type="Pfam" id="PF13770">
    <property type="entry name" value="DUF4169"/>
    <property type="match status" value="1"/>
</dbReference>
<reference evidence="3 5" key="2">
    <citation type="submission" date="2020-02" db="EMBL/GenBank/DDBJ databases">
        <title>Genome sequence of Parvularcula flava strain NH6-79.</title>
        <authorList>
            <person name="Abdul Karim M.H."/>
            <person name="Lam M.Q."/>
            <person name="Chen S.J."/>
            <person name="Yahya A."/>
            <person name="Shahir S."/>
            <person name="Shamsir M.S."/>
            <person name="Chong C.S."/>
        </authorList>
    </citation>
    <scope>NUCLEOTIDE SEQUENCE [LARGE SCALE GENOMIC DNA]</scope>
    <source>
        <strain evidence="3 5">NH6-79</strain>
    </source>
</reference>
<reference evidence="2" key="1">
    <citation type="journal article" date="2014" name="Int. J. Syst. Evol. Microbiol.">
        <title>Complete genome sequence of Corynebacterium casei LMG S-19264T (=DSM 44701T), isolated from a smear-ripened cheese.</title>
        <authorList>
            <consortium name="US DOE Joint Genome Institute (JGI-PGF)"/>
            <person name="Walter F."/>
            <person name="Albersmeier A."/>
            <person name="Kalinowski J."/>
            <person name="Ruckert C."/>
        </authorList>
    </citation>
    <scope>NUCLEOTIDE SEQUENCE</scope>
    <source>
        <strain evidence="2">CGMCC 1.14984</strain>
    </source>
</reference>
<dbReference type="InterPro" id="IPR025227">
    <property type="entry name" value="DUF4169"/>
</dbReference>
<dbReference type="EMBL" id="BMGZ01000001">
    <property type="protein sequence ID" value="GGH92076.1"/>
    <property type="molecule type" value="Genomic_DNA"/>
</dbReference>
<dbReference type="RefSeq" id="WP_155135752.1">
    <property type="nucleotide sequence ID" value="NZ_BMGZ01000001.1"/>
</dbReference>
<sequence>MADIVNLRRFRKARKRADADAAADENRRRHGRTKSEKQRDALEADQSRRHLDGARLDQSDKSPDKSED</sequence>
<name>A0A8J3A118_9PROT</name>
<keyword evidence="5" id="KW-1185">Reference proteome</keyword>
<proteinExistence type="predicted"/>
<evidence type="ECO:0000313" key="4">
    <source>
        <dbReference type="Proteomes" id="UP000621856"/>
    </source>
</evidence>
<evidence type="ECO:0000313" key="3">
    <source>
        <dbReference type="EMBL" id="NHK26353.1"/>
    </source>
</evidence>
<reference evidence="2" key="3">
    <citation type="submission" date="2020-09" db="EMBL/GenBank/DDBJ databases">
        <authorList>
            <person name="Sun Q."/>
            <person name="Zhou Y."/>
        </authorList>
    </citation>
    <scope>NUCLEOTIDE SEQUENCE</scope>
    <source>
        <strain evidence="2">CGMCC 1.14984</strain>
    </source>
</reference>
<accession>A0A8J3A118</accession>
<dbReference type="Proteomes" id="UP000621856">
    <property type="component" value="Unassembled WGS sequence"/>
</dbReference>
<dbReference type="Proteomes" id="UP000818603">
    <property type="component" value="Unassembled WGS sequence"/>
</dbReference>
<gene>
    <name evidence="3" type="ORF">FF098_000355</name>
    <name evidence="2" type="ORF">GCM10011355_00720</name>
</gene>
<comment type="caution">
    <text evidence="2">The sequence shown here is derived from an EMBL/GenBank/DDBJ whole genome shotgun (WGS) entry which is preliminary data.</text>
</comment>
<feature type="region of interest" description="Disordered" evidence="1">
    <location>
        <begin position="1"/>
        <end position="68"/>
    </location>
</feature>